<keyword evidence="1" id="KW-0472">Membrane</keyword>
<dbReference type="Proteomes" id="UP000468650">
    <property type="component" value="Unassembled WGS sequence"/>
</dbReference>
<name>A0A6N6RG68_9FLAO</name>
<accession>A0A6N6RG68</accession>
<evidence type="ECO:0000313" key="3">
    <source>
        <dbReference type="Proteomes" id="UP000468650"/>
    </source>
</evidence>
<proteinExistence type="predicted"/>
<keyword evidence="1" id="KW-0812">Transmembrane</keyword>
<reference evidence="2 3" key="1">
    <citation type="submission" date="2019-09" db="EMBL/GenBank/DDBJ databases">
        <title>Genomes of family Cryomorphaceae.</title>
        <authorList>
            <person name="Bowman J.P."/>
        </authorList>
    </citation>
    <scope>NUCLEOTIDE SEQUENCE [LARGE SCALE GENOMIC DNA]</scope>
    <source>
        <strain evidence="2 3">LMG 25704</strain>
    </source>
</reference>
<dbReference type="RefSeq" id="WP_170266406.1">
    <property type="nucleotide sequence ID" value="NZ_WBVO01000005.1"/>
</dbReference>
<comment type="caution">
    <text evidence="2">The sequence shown here is derived from an EMBL/GenBank/DDBJ whole genome shotgun (WGS) entry which is preliminary data.</text>
</comment>
<protein>
    <submittedName>
        <fullName evidence="2">Uncharacterized protein</fullName>
    </submittedName>
</protein>
<sequence>MPCKDSFKTTWGTCYVYPDKLVISPDGQVPSEVTPRNNFWIYQVLRGVMLIVGILFIVESFYSGFGKDLYVGLLTTVIFGIQFLEDLKRSNERIIPRESISRVEYKDSFSRYGKYVLIVFFKDENGKEKFRKLHIPGRFSKSSVMQFNGIGSLLQS</sequence>
<evidence type="ECO:0000256" key="1">
    <source>
        <dbReference type="SAM" id="Phobius"/>
    </source>
</evidence>
<keyword evidence="1" id="KW-1133">Transmembrane helix</keyword>
<organism evidence="2 3">
    <name type="scientific">Phaeocystidibacter luteus</name>
    <dbReference type="NCBI Taxonomy" id="911197"/>
    <lineage>
        <taxon>Bacteria</taxon>
        <taxon>Pseudomonadati</taxon>
        <taxon>Bacteroidota</taxon>
        <taxon>Flavobacteriia</taxon>
        <taxon>Flavobacteriales</taxon>
        <taxon>Phaeocystidibacteraceae</taxon>
        <taxon>Phaeocystidibacter</taxon>
    </lineage>
</organism>
<evidence type="ECO:0000313" key="2">
    <source>
        <dbReference type="EMBL" id="KAB2810174.1"/>
    </source>
</evidence>
<gene>
    <name evidence="2" type="ORF">F8C67_08040</name>
</gene>
<dbReference type="EMBL" id="WBVO01000005">
    <property type="protein sequence ID" value="KAB2810174.1"/>
    <property type="molecule type" value="Genomic_DNA"/>
</dbReference>
<dbReference type="AlphaFoldDB" id="A0A6N6RG68"/>
<feature type="transmembrane region" description="Helical" evidence="1">
    <location>
        <begin position="44"/>
        <end position="63"/>
    </location>
</feature>
<keyword evidence="3" id="KW-1185">Reference proteome</keyword>